<dbReference type="PANTHER" id="PTHR23506">
    <property type="entry name" value="GH10249P"/>
    <property type="match status" value="1"/>
</dbReference>
<evidence type="ECO:0000313" key="7">
    <source>
        <dbReference type="EMBL" id="CAD7622968.1"/>
    </source>
</evidence>
<keyword evidence="5 6" id="KW-0472">Membrane</keyword>
<evidence type="ECO:0000313" key="8">
    <source>
        <dbReference type="Proteomes" id="UP000759131"/>
    </source>
</evidence>
<dbReference type="OrthoDB" id="6430902at2759"/>
<keyword evidence="8" id="KW-1185">Reference proteome</keyword>
<organism evidence="7">
    <name type="scientific">Medioppia subpectinata</name>
    <dbReference type="NCBI Taxonomy" id="1979941"/>
    <lineage>
        <taxon>Eukaryota</taxon>
        <taxon>Metazoa</taxon>
        <taxon>Ecdysozoa</taxon>
        <taxon>Arthropoda</taxon>
        <taxon>Chelicerata</taxon>
        <taxon>Arachnida</taxon>
        <taxon>Acari</taxon>
        <taxon>Acariformes</taxon>
        <taxon>Sarcoptiformes</taxon>
        <taxon>Oribatida</taxon>
        <taxon>Brachypylina</taxon>
        <taxon>Oppioidea</taxon>
        <taxon>Oppiidae</taxon>
        <taxon>Medioppia</taxon>
    </lineage>
</organism>
<evidence type="ECO:0000256" key="1">
    <source>
        <dbReference type="ARBA" id="ARBA00004141"/>
    </source>
</evidence>
<dbReference type="EMBL" id="CAJPIZ010001381">
    <property type="protein sequence ID" value="CAG2103398.1"/>
    <property type="molecule type" value="Genomic_DNA"/>
</dbReference>
<evidence type="ECO:0000256" key="2">
    <source>
        <dbReference type="ARBA" id="ARBA00022448"/>
    </source>
</evidence>
<protein>
    <submittedName>
        <fullName evidence="7">Uncharacterized protein</fullName>
    </submittedName>
</protein>
<feature type="transmembrane region" description="Helical" evidence="6">
    <location>
        <begin position="75"/>
        <end position="99"/>
    </location>
</feature>
<dbReference type="AlphaFoldDB" id="A0A7R9KHF7"/>
<dbReference type="GO" id="GO:0016020">
    <property type="term" value="C:membrane"/>
    <property type="evidence" value="ECO:0007669"/>
    <property type="project" value="UniProtKB-SubCell"/>
</dbReference>
<evidence type="ECO:0000256" key="6">
    <source>
        <dbReference type="SAM" id="Phobius"/>
    </source>
</evidence>
<name>A0A7R9KHF7_9ACAR</name>
<feature type="transmembrane region" description="Helical" evidence="6">
    <location>
        <begin position="185"/>
        <end position="203"/>
    </location>
</feature>
<keyword evidence="2" id="KW-0813">Transport</keyword>
<gene>
    <name evidence="7" type="ORF">OSB1V03_LOCUS3429</name>
</gene>
<feature type="transmembrane region" description="Helical" evidence="6">
    <location>
        <begin position="296"/>
        <end position="317"/>
    </location>
</feature>
<evidence type="ECO:0000256" key="5">
    <source>
        <dbReference type="ARBA" id="ARBA00023136"/>
    </source>
</evidence>
<dbReference type="InterPro" id="IPR036259">
    <property type="entry name" value="MFS_trans_sf"/>
</dbReference>
<keyword evidence="4 6" id="KW-1133">Transmembrane helix</keyword>
<dbReference type="SUPFAM" id="SSF103473">
    <property type="entry name" value="MFS general substrate transporter"/>
    <property type="match status" value="1"/>
</dbReference>
<dbReference type="InterPro" id="IPR050930">
    <property type="entry name" value="MFS_Vesicular_Transporter"/>
</dbReference>
<evidence type="ECO:0000256" key="4">
    <source>
        <dbReference type="ARBA" id="ARBA00022989"/>
    </source>
</evidence>
<dbReference type="GO" id="GO:0022857">
    <property type="term" value="F:transmembrane transporter activity"/>
    <property type="evidence" value="ECO:0007669"/>
    <property type="project" value="TreeGrafter"/>
</dbReference>
<feature type="transmembrane region" description="Helical" evidence="6">
    <location>
        <begin position="224"/>
        <end position="244"/>
    </location>
</feature>
<evidence type="ECO:0000256" key="3">
    <source>
        <dbReference type="ARBA" id="ARBA00022692"/>
    </source>
</evidence>
<reference evidence="7" key="1">
    <citation type="submission" date="2020-11" db="EMBL/GenBank/DDBJ databases">
        <authorList>
            <person name="Tran Van P."/>
        </authorList>
    </citation>
    <scope>NUCLEOTIDE SEQUENCE</scope>
</reference>
<feature type="transmembrane region" description="Helical" evidence="6">
    <location>
        <begin position="111"/>
        <end position="142"/>
    </location>
</feature>
<feature type="transmembrane region" description="Helical" evidence="6">
    <location>
        <begin position="264"/>
        <end position="284"/>
    </location>
</feature>
<keyword evidence="3 6" id="KW-0812">Transmembrane</keyword>
<dbReference type="Gene3D" id="1.20.1250.20">
    <property type="entry name" value="MFS general substrate transporter like domains"/>
    <property type="match status" value="1"/>
</dbReference>
<feature type="transmembrane region" description="Helical" evidence="6">
    <location>
        <begin position="154"/>
        <end position="173"/>
    </location>
</feature>
<dbReference type="PANTHER" id="PTHR23506:SF26">
    <property type="entry name" value="MFS-TYPE TRANSPORTER SLC18B1"/>
    <property type="match status" value="1"/>
</dbReference>
<proteinExistence type="predicted"/>
<sequence>MYSIISRVLQGPVGHKIYTEFEMSGLCESEKHGMEGHDCVSQPLAAQSLAAQLFNGDPNEDKPLMNKSPSPMSKAITIMFLCLSMFSVGAGYSLLAPFFPTKAKSKGISELWIGLIVAQYQIAVIFGSSKNWAIFGFVCCGYRKFLNEATTEMCYGLGMIVGPALGGILYQIGDDYLNIGFCVPFWSFGTFLAFISLLSQILVPKRSMEQNCVKTIGIFNLLKNFGFTLCLANTINAALLIGFNEATLDLHLAQIETLLPSTKGLIFLLSGFTYTIVSQVCGYLGDKIKNCYPMCLFGCGASIVCFTFIGPLPFIPIEPIAGFPENMSTYAVMAGVLELEVICWENLDIDGLLFLYL</sequence>
<dbReference type="Proteomes" id="UP000759131">
    <property type="component" value="Unassembled WGS sequence"/>
</dbReference>
<comment type="subcellular location">
    <subcellularLocation>
        <location evidence="1">Membrane</location>
        <topology evidence="1">Multi-pass membrane protein</topology>
    </subcellularLocation>
</comment>
<dbReference type="EMBL" id="OC855956">
    <property type="protein sequence ID" value="CAD7622968.1"/>
    <property type="molecule type" value="Genomic_DNA"/>
</dbReference>
<accession>A0A7R9KHF7</accession>